<dbReference type="OrthoDB" id="6381660at2759"/>
<protein>
    <submittedName>
        <fullName evidence="10">Angiopoietin-1 receptor-like</fullName>
    </submittedName>
</protein>
<dbReference type="InterPro" id="IPR036116">
    <property type="entry name" value="FN3_sf"/>
</dbReference>
<dbReference type="InterPro" id="IPR013783">
    <property type="entry name" value="Ig-like_fold"/>
</dbReference>
<accession>A0A6P4YBX2</accession>
<dbReference type="FunFam" id="2.170.300.10:FF:000003">
    <property type="entry name" value="tyrosine-protein kinase receptor Tie-1 isoform X1"/>
    <property type="match status" value="1"/>
</dbReference>
<dbReference type="InterPro" id="IPR003961">
    <property type="entry name" value="FN3_dom"/>
</dbReference>
<feature type="domain" description="Fibronectin type-III" evidence="8">
    <location>
        <begin position="434"/>
        <end position="533"/>
    </location>
</feature>
<feature type="disulfide bond" evidence="5">
    <location>
        <begin position="122"/>
        <end position="131"/>
    </location>
</feature>
<dbReference type="PROSITE" id="PS50026">
    <property type="entry name" value="EGF_3"/>
    <property type="match status" value="1"/>
</dbReference>
<dbReference type="InterPro" id="IPR009030">
    <property type="entry name" value="Growth_fac_rcpt_cys_sf"/>
</dbReference>
<evidence type="ECO:0000259" key="8">
    <source>
        <dbReference type="PROSITE" id="PS50853"/>
    </source>
</evidence>
<dbReference type="InterPro" id="IPR000742">
    <property type="entry name" value="EGF"/>
</dbReference>
<sequence length="707" mass="75886">MREDADVRPRLFSRTVNVGDAVTLEMVRNPASNRTGALEWRKDGVVLQGQTALTLSINNVQSSDEGIYECYYDGAYSDRKQGIMRLIVRACTDNKYGSDCSNDCPDCYNGGVCHDQTGECVCPPGFSGTYCGTACASGRFGKTCRFSCSGGCQGQLMTVPDPVGCTCPPGLTGMTCQDACPDGTYGASCTQNCHCLSGNSACHKETGACTGGCAAGWEGDSCQIRPATVTQPPMDQTINIGSQATFTCSSTGVPTPAITWYNDSSAITPGGQISVVKVTEVVDGENVVTSTLTITSVGREDNGVYKCASSNANGVYMDTSQVARLTVRERPDDVKVTVTAVNSTALQVTWTVGVTGNLDIIDSQVRYRSFIDGEWTTYTPWRATGISGTNGTVRISGLLPAVSYHVQVTVRNALGLSTPPSWAWGITNEAPPGPPHGLQVAQISHNTVHLTWQPSLRTNGVIRSYTVQYGESVACETLEFSPKDVTTSDNNNSTTTVIGDLVPYTNYTFRVRGATSAGGGDFSHCNVTRTLEYYPTAPVVQTFADQHDCNCRTPNIPRPVQLRVAWRRPDHIYGQLQAYRISLYNRTGGEPFYQENMTSGLQQENLTAVVTSSLLQPANNYSVTVSAINTVYLGSESHPYIARASDGYDSEPGTSYAPLGLDQQQWSKSLAELPANSLVRVTVRAVTCAEGDKGEEVTCRVSRVGEK</sequence>
<dbReference type="SMART" id="SM00409">
    <property type="entry name" value="IG"/>
    <property type="match status" value="2"/>
</dbReference>
<keyword evidence="3 5" id="KW-1015">Disulfide bond</keyword>
<dbReference type="RefSeq" id="XP_019614346.1">
    <property type="nucleotide sequence ID" value="XM_019758787.1"/>
</dbReference>
<keyword evidence="1 5" id="KW-0245">EGF-like domain</keyword>
<evidence type="ECO:0000313" key="9">
    <source>
        <dbReference type="Proteomes" id="UP000515135"/>
    </source>
</evidence>
<keyword evidence="4" id="KW-0393">Immunoglobulin domain</keyword>
<dbReference type="Proteomes" id="UP000515135">
    <property type="component" value="Unplaced"/>
</dbReference>
<dbReference type="Pfam" id="PF07679">
    <property type="entry name" value="I-set"/>
    <property type="match status" value="1"/>
</dbReference>
<dbReference type="InterPro" id="IPR013111">
    <property type="entry name" value="EGF_extracell"/>
</dbReference>
<dbReference type="Gene3D" id="2.60.40.10">
    <property type="entry name" value="Immunoglobulins"/>
    <property type="match status" value="5"/>
</dbReference>
<dbReference type="SUPFAM" id="SSF48726">
    <property type="entry name" value="Immunoglobulin"/>
    <property type="match status" value="2"/>
</dbReference>
<dbReference type="SUPFAM" id="SSF57184">
    <property type="entry name" value="Growth factor receptor domain"/>
    <property type="match status" value="1"/>
</dbReference>
<evidence type="ECO:0000313" key="10">
    <source>
        <dbReference type="RefSeq" id="XP_019614346.1"/>
    </source>
</evidence>
<comment type="caution">
    <text evidence="5">Lacks conserved residue(s) required for the propagation of feature annotation.</text>
</comment>
<feature type="domain" description="EGF-like" evidence="6">
    <location>
        <begin position="101"/>
        <end position="132"/>
    </location>
</feature>
<feature type="domain" description="Ig-like" evidence="7">
    <location>
        <begin position="9"/>
        <end position="70"/>
    </location>
</feature>
<dbReference type="Pfam" id="PF07974">
    <property type="entry name" value="EGF_2"/>
    <property type="match status" value="1"/>
</dbReference>
<evidence type="ECO:0000256" key="3">
    <source>
        <dbReference type="ARBA" id="ARBA00023157"/>
    </source>
</evidence>
<keyword evidence="2" id="KW-0677">Repeat</keyword>
<dbReference type="PROSITE" id="PS50835">
    <property type="entry name" value="IG_LIKE"/>
    <property type="match status" value="2"/>
</dbReference>
<dbReference type="SMART" id="SM00408">
    <property type="entry name" value="IGc2"/>
    <property type="match status" value="2"/>
</dbReference>
<dbReference type="PANTHER" id="PTHR26391">
    <property type="entry name" value="INACTIVE TYROSINE-PROTEIN KINASE 7"/>
    <property type="match status" value="1"/>
</dbReference>
<evidence type="ECO:0000256" key="1">
    <source>
        <dbReference type="ARBA" id="ARBA00022536"/>
    </source>
</evidence>
<evidence type="ECO:0000256" key="2">
    <source>
        <dbReference type="ARBA" id="ARBA00022737"/>
    </source>
</evidence>
<organism evidence="9 10">
    <name type="scientific">Branchiostoma belcheri</name>
    <name type="common">Amphioxus</name>
    <dbReference type="NCBI Taxonomy" id="7741"/>
    <lineage>
        <taxon>Eukaryota</taxon>
        <taxon>Metazoa</taxon>
        <taxon>Chordata</taxon>
        <taxon>Cephalochordata</taxon>
        <taxon>Leptocardii</taxon>
        <taxon>Amphioxiformes</taxon>
        <taxon>Branchiostomatidae</taxon>
        <taxon>Branchiostoma</taxon>
    </lineage>
</organism>
<dbReference type="Pfam" id="PF00041">
    <property type="entry name" value="fn3"/>
    <property type="match status" value="3"/>
</dbReference>
<dbReference type="CDD" id="cd00063">
    <property type="entry name" value="FN3"/>
    <property type="match status" value="3"/>
</dbReference>
<dbReference type="GeneID" id="109462256"/>
<dbReference type="InterPro" id="IPR003598">
    <property type="entry name" value="Ig_sub2"/>
</dbReference>
<feature type="domain" description="Fibronectin type-III" evidence="8">
    <location>
        <begin position="330"/>
        <end position="430"/>
    </location>
</feature>
<dbReference type="KEGG" id="bbel:109462256"/>
<dbReference type="PANTHER" id="PTHR26391:SF18">
    <property type="entry name" value="PROTEIN KINASE RECEPTOR TIE-1, PUTATIVE-RELATED"/>
    <property type="match status" value="1"/>
</dbReference>
<dbReference type="SMART" id="SM00181">
    <property type="entry name" value="EGF"/>
    <property type="match status" value="3"/>
</dbReference>
<dbReference type="InterPro" id="IPR007110">
    <property type="entry name" value="Ig-like_dom"/>
</dbReference>
<evidence type="ECO:0000256" key="4">
    <source>
        <dbReference type="ARBA" id="ARBA00023319"/>
    </source>
</evidence>
<evidence type="ECO:0000259" key="6">
    <source>
        <dbReference type="PROSITE" id="PS50026"/>
    </source>
</evidence>
<dbReference type="AlphaFoldDB" id="A0A6P4YBX2"/>
<dbReference type="SUPFAM" id="SSF49265">
    <property type="entry name" value="Fibronectin type III"/>
    <property type="match status" value="2"/>
</dbReference>
<dbReference type="InterPro" id="IPR036179">
    <property type="entry name" value="Ig-like_dom_sf"/>
</dbReference>
<evidence type="ECO:0000259" key="7">
    <source>
        <dbReference type="PROSITE" id="PS50835"/>
    </source>
</evidence>
<dbReference type="CDD" id="cd00054">
    <property type="entry name" value="EGF_CA"/>
    <property type="match status" value="1"/>
</dbReference>
<reference evidence="10" key="1">
    <citation type="submission" date="2025-08" db="UniProtKB">
        <authorList>
            <consortium name="RefSeq"/>
        </authorList>
    </citation>
    <scope>IDENTIFICATION</scope>
    <source>
        <tissue evidence="10">Gonad</tissue>
    </source>
</reference>
<proteinExistence type="predicted"/>
<gene>
    <name evidence="10" type="primary">LOC109462256</name>
</gene>
<feature type="domain" description="Ig-like" evidence="7">
    <location>
        <begin position="226"/>
        <end position="323"/>
    </location>
</feature>
<keyword evidence="9" id="KW-1185">Reference proteome</keyword>
<dbReference type="PROSITE" id="PS50853">
    <property type="entry name" value="FN3"/>
    <property type="match status" value="3"/>
</dbReference>
<dbReference type="InterPro" id="IPR013098">
    <property type="entry name" value="Ig_I-set"/>
</dbReference>
<dbReference type="InterPro" id="IPR003599">
    <property type="entry name" value="Ig_sub"/>
</dbReference>
<dbReference type="SMART" id="SM00060">
    <property type="entry name" value="FN3"/>
    <property type="match status" value="3"/>
</dbReference>
<dbReference type="Gene3D" id="2.170.300.10">
    <property type="entry name" value="Tie2 ligand-binding domain superfamily"/>
    <property type="match status" value="1"/>
</dbReference>
<name>A0A6P4YBX2_BRABE</name>
<feature type="domain" description="Fibronectin type-III" evidence="8">
    <location>
        <begin position="547"/>
        <end position="647"/>
    </location>
</feature>
<dbReference type="PROSITE" id="PS00022">
    <property type="entry name" value="EGF_1"/>
    <property type="match status" value="1"/>
</dbReference>
<evidence type="ECO:0000256" key="5">
    <source>
        <dbReference type="PROSITE-ProRule" id="PRU00076"/>
    </source>
</evidence>